<organism evidence="1 2">
    <name type="scientific">Marasmius crinis-equi</name>
    <dbReference type="NCBI Taxonomy" id="585013"/>
    <lineage>
        <taxon>Eukaryota</taxon>
        <taxon>Fungi</taxon>
        <taxon>Dikarya</taxon>
        <taxon>Basidiomycota</taxon>
        <taxon>Agaricomycotina</taxon>
        <taxon>Agaricomycetes</taxon>
        <taxon>Agaricomycetidae</taxon>
        <taxon>Agaricales</taxon>
        <taxon>Marasmiineae</taxon>
        <taxon>Marasmiaceae</taxon>
        <taxon>Marasmius</taxon>
    </lineage>
</organism>
<dbReference type="Proteomes" id="UP001465976">
    <property type="component" value="Unassembled WGS sequence"/>
</dbReference>
<evidence type="ECO:0000313" key="1">
    <source>
        <dbReference type="EMBL" id="KAL0562843.1"/>
    </source>
</evidence>
<dbReference type="EMBL" id="JBAHYK010004390">
    <property type="protein sequence ID" value="KAL0562843.1"/>
    <property type="molecule type" value="Genomic_DNA"/>
</dbReference>
<proteinExistence type="predicted"/>
<sequence length="193" mass="21741">MHDWVVRGALADALVDSFDDDGVLGLDLVHHAFRSPNAFFQQRGKSDVISNKLRENPERTTAEARSWIRGQPSLPQIQDYTRQLGSVAHSIVKQLTKFSVKPGRRSPSRRKKAKEVDFVGTPVAPEAPFAQLIPYEERPNFAFMSLMLREVLAVARGRLEDRHPKAISQSRPLLPHSIHHPLSNTHLAEFIIG</sequence>
<keyword evidence="2" id="KW-1185">Reference proteome</keyword>
<comment type="caution">
    <text evidence="1">The sequence shown here is derived from an EMBL/GenBank/DDBJ whole genome shotgun (WGS) entry which is preliminary data.</text>
</comment>
<protein>
    <submittedName>
        <fullName evidence="1">Uncharacterized protein</fullName>
    </submittedName>
</protein>
<evidence type="ECO:0000313" key="2">
    <source>
        <dbReference type="Proteomes" id="UP001465976"/>
    </source>
</evidence>
<name>A0ABR3EIY7_9AGAR</name>
<reference evidence="1 2" key="1">
    <citation type="submission" date="2024-02" db="EMBL/GenBank/DDBJ databases">
        <title>A draft genome for the cacao thread blight pathogen Marasmius crinis-equi.</title>
        <authorList>
            <person name="Cohen S.P."/>
            <person name="Baruah I.K."/>
            <person name="Amoako-Attah I."/>
            <person name="Bukari Y."/>
            <person name="Meinhardt L.W."/>
            <person name="Bailey B.A."/>
        </authorList>
    </citation>
    <scope>NUCLEOTIDE SEQUENCE [LARGE SCALE GENOMIC DNA]</scope>
    <source>
        <strain evidence="1 2">GH-76</strain>
    </source>
</reference>
<accession>A0ABR3EIY7</accession>
<gene>
    <name evidence="1" type="ORF">V5O48_019235</name>
</gene>